<dbReference type="Proteomes" id="UP000695000">
    <property type="component" value="Unplaced"/>
</dbReference>
<accession>A0ABM1MYX7</accession>
<name>A0ABM1MYX7_NICVS</name>
<feature type="compositionally biased region" description="Low complexity" evidence="1">
    <location>
        <begin position="35"/>
        <end position="49"/>
    </location>
</feature>
<sequence>MSSISNNFSAPVLDFTTESSSCTSRRKGSNDRSNPTPSVSSISGPSTSSNYMHSMPSIDHITRSTVTPHRHSQRHEHSFRSVVPSNPTRRPRSRYAMMSSMRNEQIDGMSNIRSGNPRIPVHQERTPSEKSDLQWLDKLSVAIPDLAKQPSVYFQSDTKDS</sequence>
<feature type="region of interest" description="Disordered" evidence="1">
    <location>
        <begin position="1"/>
        <end position="93"/>
    </location>
</feature>
<dbReference type="GeneID" id="108565038"/>
<evidence type="ECO:0000313" key="2">
    <source>
        <dbReference type="Proteomes" id="UP000695000"/>
    </source>
</evidence>
<evidence type="ECO:0000256" key="1">
    <source>
        <dbReference type="SAM" id="MobiDB-lite"/>
    </source>
</evidence>
<keyword evidence="2" id="KW-1185">Reference proteome</keyword>
<organism evidence="2 3">
    <name type="scientific">Nicrophorus vespilloides</name>
    <name type="common">Boreal carrion beetle</name>
    <dbReference type="NCBI Taxonomy" id="110193"/>
    <lineage>
        <taxon>Eukaryota</taxon>
        <taxon>Metazoa</taxon>
        <taxon>Ecdysozoa</taxon>
        <taxon>Arthropoda</taxon>
        <taxon>Hexapoda</taxon>
        <taxon>Insecta</taxon>
        <taxon>Pterygota</taxon>
        <taxon>Neoptera</taxon>
        <taxon>Endopterygota</taxon>
        <taxon>Coleoptera</taxon>
        <taxon>Polyphaga</taxon>
        <taxon>Staphyliniformia</taxon>
        <taxon>Silphidae</taxon>
        <taxon>Nicrophorinae</taxon>
        <taxon>Nicrophorus</taxon>
    </lineage>
</organism>
<evidence type="ECO:0000313" key="3">
    <source>
        <dbReference type="RefSeq" id="XP_017779777.1"/>
    </source>
</evidence>
<reference evidence="3" key="1">
    <citation type="submission" date="2025-08" db="UniProtKB">
        <authorList>
            <consortium name="RefSeq"/>
        </authorList>
    </citation>
    <scope>IDENTIFICATION</scope>
    <source>
        <tissue evidence="3">Whole Larva</tissue>
    </source>
</reference>
<gene>
    <name evidence="3" type="primary">LOC108565038</name>
</gene>
<feature type="compositionally biased region" description="Basic and acidic residues" evidence="1">
    <location>
        <begin position="121"/>
        <end position="132"/>
    </location>
</feature>
<protein>
    <submittedName>
        <fullName evidence="3">Uncharacterized protein LOC108565038 isoform X1</fullName>
    </submittedName>
</protein>
<feature type="region of interest" description="Disordered" evidence="1">
    <location>
        <begin position="107"/>
        <end position="132"/>
    </location>
</feature>
<proteinExistence type="predicted"/>
<dbReference type="RefSeq" id="XP_017779777.1">
    <property type="nucleotide sequence ID" value="XM_017924288.1"/>
</dbReference>